<organism evidence="3 4">
    <name type="scientific">Massilia phyllostachyos</name>
    <dbReference type="NCBI Taxonomy" id="2898585"/>
    <lineage>
        <taxon>Bacteria</taxon>
        <taxon>Pseudomonadati</taxon>
        <taxon>Pseudomonadota</taxon>
        <taxon>Betaproteobacteria</taxon>
        <taxon>Burkholderiales</taxon>
        <taxon>Oxalobacteraceae</taxon>
        <taxon>Telluria group</taxon>
        <taxon>Massilia</taxon>
    </lineage>
</organism>
<keyword evidence="4" id="KW-1185">Reference proteome</keyword>
<dbReference type="InterPro" id="IPR054597">
    <property type="entry name" value="FeeM_cat"/>
</dbReference>
<evidence type="ECO:0000256" key="1">
    <source>
        <dbReference type="SAM" id="MobiDB-lite"/>
    </source>
</evidence>
<dbReference type="SUPFAM" id="SSF55729">
    <property type="entry name" value="Acyl-CoA N-acyltransferases (Nat)"/>
    <property type="match status" value="1"/>
</dbReference>
<protein>
    <submittedName>
        <fullName evidence="3">N-acetyltransferase</fullName>
    </submittedName>
</protein>
<evidence type="ECO:0000259" key="2">
    <source>
        <dbReference type="Pfam" id="PF21926"/>
    </source>
</evidence>
<gene>
    <name evidence="3" type="ORF">LQ564_23980</name>
</gene>
<accession>A0ABS8QC82</accession>
<dbReference type="RefSeq" id="WP_231060636.1">
    <property type="nucleotide sequence ID" value="NZ_JAJNOC010000012.1"/>
</dbReference>
<reference evidence="3" key="1">
    <citation type="submission" date="2021-11" db="EMBL/GenBank/DDBJ databases">
        <title>The complete genome of Massilia sp sp. G4R7.</title>
        <authorList>
            <person name="Liu L."/>
            <person name="Yue J."/>
            <person name="Yuan J."/>
            <person name="Yang F."/>
            <person name="Li L."/>
        </authorList>
    </citation>
    <scope>NUCLEOTIDE SEQUENCE</scope>
    <source>
        <strain evidence="3">G4R7</strain>
    </source>
</reference>
<name>A0ABS8QC82_9BURK</name>
<feature type="domain" description="N-acyl amino acid synthase FeeM catalytic core" evidence="2">
    <location>
        <begin position="51"/>
        <end position="197"/>
    </location>
</feature>
<dbReference type="InterPro" id="IPR016181">
    <property type="entry name" value="Acyl_CoA_acyltransferase"/>
</dbReference>
<dbReference type="Pfam" id="PF21926">
    <property type="entry name" value="FeeM"/>
    <property type="match status" value="1"/>
</dbReference>
<evidence type="ECO:0000313" key="4">
    <source>
        <dbReference type="Proteomes" id="UP001179361"/>
    </source>
</evidence>
<sequence length="244" mass="26740">MIDTVMTTQVGQGSTADHGSDTYSPSIVDVTLNESVFGIRAADVDEQRNSASMLISKMYAWRGYGGNHQVGRDPNRITLTASTKGEVLGTLSLNLDSEVGLLSDQVFKDCIDPYRAKGARVCELIKLAIDPGVKSKAVLASLFHVALIYARDLHNCSEIFIEVNPRHRRFYEAMLDFVVECESRPNPRVDAPAVLLRGNTAVGTRRIAEVAGQGDHAVGDRSLFPYFFSPREEAGIIARLKRIG</sequence>
<proteinExistence type="predicted"/>
<comment type="caution">
    <text evidence="3">The sequence shown here is derived from an EMBL/GenBank/DDBJ whole genome shotgun (WGS) entry which is preliminary data.</text>
</comment>
<dbReference type="Proteomes" id="UP001179361">
    <property type="component" value="Unassembled WGS sequence"/>
</dbReference>
<evidence type="ECO:0000313" key="3">
    <source>
        <dbReference type="EMBL" id="MCD2519366.1"/>
    </source>
</evidence>
<feature type="region of interest" description="Disordered" evidence="1">
    <location>
        <begin position="1"/>
        <end position="22"/>
    </location>
</feature>
<dbReference type="EMBL" id="JAJNOC010000012">
    <property type="protein sequence ID" value="MCD2519366.1"/>
    <property type="molecule type" value="Genomic_DNA"/>
</dbReference>
<dbReference type="Gene3D" id="3.40.630.30">
    <property type="match status" value="1"/>
</dbReference>